<proteinExistence type="predicted"/>
<dbReference type="Pfam" id="PF01144">
    <property type="entry name" value="CoA_trans"/>
    <property type="match status" value="1"/>
</dbReference>
<dbReference type="RefSeq" id="WP_243264005.1">
    <property type="nucleotide sequence ID" value="NZ_CP085149.1"/>
</dbReference>
<organism evidence="1 2">
    <name type="scientific">Sulfitobacter dubius</name>
    <dbReference type="NCBI Taxonomy" id="218673"/>
    <lineage>
        <taxon>Bacteria</taxon>
        <taxon>Pseudomonadati</taxon>
        <taxon>Pseudomonadota</taxon>
        <taxon>Alphaproteobacteria</taxon>
        <taxon>Rhodobacterales</taxon>
        <taxon>Roseobacteraceae</taxon>
        <taxon>Sulfitobacter</taxon>
    </lineage>
</organism>
<dbReference type="EMBL" id="CP085149">
    <property type="protein sequence ID" value="UOA17193.1"/>
    <property type="molecule type" value="Genomic_DNA"/>
</dbReference>
<reference evidence="2" key="1">
    <citation type="journal article" date="2022" name="Microorganisms">
        <title>Beyond the ABCs#Discovery of Three New Plasmid Types in Rhodobacterales (RepQ, RepY, RepW).</title>
        <authorList>
            <person name="Freese H.M."/>
            <person name="Ringel V."/>
            <person name="Overmann J."/>
            <person name="Petersen J."/>
        </authorList>
    </citation>
    <scope>NUCLEOTIDE SEQUENCE [LARGE SCALE GENOMIC DNA]</scope>
    <source>
        <strain evidence="2">DSM 109990</strain>
        <plasmid evidence="2">pDSM109990_e</plasmid>
    </source>
</reference>
<dbReference type="Gene3D" id="3.40.1080.10">
    <property type="entry name" value="Glutaconate Coenzyme A-transferase"/>
    <property type="match status" value="1"/>
</dbReference>
<dbReference type="EC" id="2.8.3.6" evidence="1"/>
<dbReference type="SUPFAM" id="SSF100950">
    <property type="entry name" value="NagB/RpiA/CoA transferase-like"/>
    <property type="match status" value="1"/>
</dbReference>
<keyword evidence="1" id="KW-0808">Transferase</keyword>
<dbReference type="PANTHER" id="PTHR43293">
    <property type="entry name" value="ACETATE COA-TRANSFERASE YDIF"/>
    <property type="match status" value="1"/>
</dbReference>
<keyword evidence="1" id="KW-0614">Plasmid</keyword>
<dbReference type="InterPro" id="IPR037171">
    <property type="entry name" value="NagB/RpiA_transferase-like"/>
</dbReference>
<name>A0ABY3ZRE3_9RHOB</name>
<geneLocation type="plasmid" evidence="1 2">
    <name>pDSM109990_e</name>
</geneLocation>
<evidence type="ECO:0000313" key="2">
    <source>
        <dbReference type="Proteomes" id="UP000831019"/>
    </source>
</evidence>
<evidence type="ECO:0000313" key="1">
    <source>
        <dbReference type="EMBL" id="UOA17193.1"/>
    </source>
</evidence>
<dbReference type="PANTHER" id="PTHR43293:SF3">
    <property type="entry name" value="CHOLESTEROL RING-CLEAVING HYDROLASE IPDB SUBUNIT"/>
    <property type="match status" value="1"/>
</dbReference>
<sequence length="306" mass="32800">MMERKGKEISEAQISGFLRAHLKDGDLLAVGGLFKQGRPTALVREVLRAGLKELKIVSSPGSGFDFDLMIAAGAVAETFCPAVTLEDRMCPAFRGAVEAGRIRAHCVDALSVVGGYLASANGVPFQPVVAWRGSDVPKNNPLVAEMGCPFTGEQLFATRAIRPKVALIHAQEGDRFGNLRHLSTMTYADQLIARASDLVIASVDRIVAPQDILSRPRETSIPGIYVDAVVELPYAAHPSGSFPHYSIDEQFIETYAALAEADRKGDGAGLADYLARTVTGCKTQAEYVAAIGKETLNELKTEARAL</sequence>
<keyword evidence="2" id="KW-1185">Reference proteome</keyword>
<dbReference type="SMART" id="SM00882">
    <property type="entry name" value="CoA_trans"/>
    <property type="match status" value="1"/>
</dbReference>
<gene>
    <name evidence="1" type="primary">catI</name>
    <name evidence="1" type="ORF">DSM109990_04092</name>
</gene>
<protein>
    <submittedName>
        <fullName evidence="1">3-oxoadipate CoA-transferase subunit A</fullName>
        <ecNumber evidence="1">2.8.3.6</ecNumber>
    </submittedName>
</protein>
<dbReference type="GO" id="GO:0047569">
    <property type="term" value="F:3-oxoadipate CoA-transferase activity"/>
    <property type="evidence" value="ECO:0007669"/>
    <property type="project" value="UniProtKB-EC"/>
</dbReference>
<dbReference type="InterPro" id="IPR004165">
    <property type="entry name" value="CoA_trans_fam_I"/>
</dbReference>
<dbReference type="Proteomes" id="UP000831019">
    <property type="component" value="Plasmid pDSM109990_e"/>
</dbReference>
<accession>A0ABY3ZRE3</accession>